<dbReference type="Proteomes" id="UP000665020">
    <property type="component" value="Chromosome"/>
</dbReference>
<proteinExistence type="predicted"/>
<gene>
    <name evidence="1" type="ORF">GM661_06805</name>
</gene>
<evidence type="ECO:0000313" key="2">
    <source>
        <dbReference type="Proteomes" id="UP000665020"/>
    </source>
</evidence>
<reference evidence="1" key="1">
    <citation type="submission" date="2019-12" db="EMBL/GenBank/DDBJ databases">
        <authorList>
            <person name="zhang j."/>
            <person name="sun C.M."/>
        </authorList>
    </citation>
    <scope>NUCLEOTIDE SEQUENCE</scope>
    <source>
        <strain evidence="1">NS-1</strain>
    </source>
</reference>
<protein>
    <submittedName>
        <fullName evidence="1">Uncharacterized protein</fullName>
    </submittedName>
</protein>
<dbReference type="EMBL" id="CP046640">
    <property type="protein sequence ID" value="QTL97715.1"/>
    <property type="molecule type" value="Genomic_DNA"/>
</dbReference>
<keyword evidence="2" id="KW-1185">Reference proteome</keyword>
<accession>A0A8A7KCA9</accession>
<dbReference type="KEGG" id="ifn:GM661_06805"/>
<dbReference type="AlphaFoldDB" id="A0A8A7KCA9"/>
<organism evidence="1 2">
    <name type="scientific">Iocasia fonsfrigidae</name>
    <dbReference type="NCBI Taxonomy" id="2682810"/>
    <lineage>
        <taxon>Bacteria</taxon>
        <taxon>Bacillati</taxon>
        <taxon>Bacillota</taxon>
        <taxon>Clostridia</taxon>
        <taxon>Halanaerobiales</taxon>
        <taxon>Halanaerobiaceae</taxon>
        <taxon>Iocasia</taxon>
    </lineage>
</organism>
<evidence type="ECO:0000313" key="1">
    <source>
        <dbReference type="EMBL" id="QTL97715.1"/>
    </source>
</evidence>
<dbReference type="RefSeq" id="WP_230869337.1">
    <property type="nucleotide sequence ID" value="NZ_CP046640.1"/>
</dbReference>
<sequence>MNNKIQNIVINFDFGEVNRAVFRNAQIYLYKKNINNKKITVITLDEFKYLFSNADYLAVINKEWFNISYRTVLEYLDDRQKKYYVDSGLEEKCVNKLHEYLPEFEYIRVNDYFDVSNFQTTKCDLTNWLKLQFNNLKQMILNKSLYMNFIDEESLLAKMQVNGIKRYLNYNGPKIIIRTRDFKNKAIVHNSKFPIFYNMAKKLIKKEIFILNLGCPLLSLNIENELYFEYDHNMTFEEELALCEHANACVMTAEAGLFTGFAASNINIIQIDGEWSEGHHLIKVSLFDTRKKIGIEDIDIRRFVTKNNFSGAVDFLCKKLGNLKRISFASRKNQLPDVLYL</sequence>
<name>A0A8A7KCA9_9FIRM</name>